<accession>A0AB39BF16</accession>
<name>A0AB39BF16_9MICO</name>
<dbReference type="EMBL" id="CP162511">
    <property type="protein sequence ID" value="XDI04768.1"/>
    <property type="molecule type" value="Genomic_DNA"/>
</dbReference>
<gene>
    <name evidence="1" type="ORF">ABFY20_15690</name>
</gene>
<protein>
    <submittedName>
        <fullName evidence="1">Uncharacterized protein</fullName>
    </submittedName>
</protein>
<dbReference type="AlphaFoldDB" id="A0AB39BF16"/>
<reference evidence="1" key="1">
    <citation type="submission" date="2024-05" db="EMBL/GenBank/DDBJ databases">
        <title>Herbiconiux sp. A18JL235.</title>
        <authorList>
            <person name="Zhang G."/>
        </authorList>
    </citation>
    <scope>NUCLEOTIDE SEQUENCE</scope>
    <source>
        <strain evidence="1">A18JL235</strain>
    </source>
</reference>
<dbReference type="RefSeq" id="WP_368497175.1">
    <property type="nucleotide sequence ID" value="NZ_CP162511.1"/>
</dbReference>
<sequence>MLELGKLLAAQLEQTDTLGRWMAHYLAERMVSLEQETGSDRDAAKGEVADLILRLWSLRRQLPGDRLPLAEVDEVEAVLERLTPGRRPWAYFGAFSADIKPSPEETETNATLKAALLVDRLAGDLVHGLIGRAAALAEQDGAAWINHAEKIGEGALRTLRRIRLNDNGSGDDAKSPDWDGEADEVMRRATALSSAVLTLIAAFEAERFELPDKSQG</sequence>
<evidence type="ECO:0000313" key="1">
    <source>
        <dbReference type="EMBL" id="XDI04768.1"/>
    </source>
</evidence>
<organism evidence="1">
    <name type="scientific">Herbiconiux sp. A18JL235</name>
    <dbReference type="NCBI Taxonomy" id="3152363"/>
    <lineage>
        <taxon>Bacteria</taxon>
        <taxon>Bacillati</taxon>
        <taxon>Actinomycetota</taxon>
        <taxon>Actinomycetes</taxon>
        <taxon>Micrococcales</taxon>
        <taxon>Microbacteriaceae</taxon>
        <taxon>Herbiconiux</taxon>
    </lineage>
</organism>
<proteinExistence type="predicted"/>